<name>A0ABN6QDU5_NOSCO</name>
<reference evidence="2" key="1">
    <citation type="submission" date="2022-04" db="EMBL/GenBank/DDBJ databases">
        <title>Complete genome sequence of a cyanobacterium, Nostoc sp. SO-36, isolated in Antarctica.</title>
        <authorList>
            <person name="Kanesaki Y."/>
            <person name="Effendi D."/>
            <person name="Sakamoto T."/>
            <person name="Ohtani S."/>
            <person name="Awai K."/>
        </authorList>
    </citation>
    <scope>NUCLEOTIDE SEQUENCE</scope>
    <source>
        <strain evidence="2">SO-36</strain>
        <plasmid evidence="2">pANSO36B</plasmid>
    </source>
</reference>
<evidence type="ECO:0000313" key="2">
    <source>
        <dbReference type="EMBL" id="BDI20750.1"/>
    </source>
</evidence>
<dbReference type="Proteomes" id="UP001055453">
    <property type="component" value="Plasmid pANSO36B"/>
</dbReference>
<feature type="domain" description="IrrE N-terminal-like" evidence="1">
    <location>
        <begin position="66"/>
        <end position="157"/>
    </location>
</feature>
<evidence type="ECO:0000259" key="1">
    <source>
        <dbReference type="Pfam" id="PF06114"/>
    </source>
</evidence>
<sequence>MAAQERARLGIPISSPIRNMWDVLENEGVRVMAWNLVTPKLGGCFIFSPFLGSFILVKRNLGDYSANMLNFVLAHEYCHHLIHRQQKGITCDPSGNYRRPEEYFAQWFAANLLMPEEAIVPRLTSYLEKSDGDINAEIVMHLALDFGVSYKAMLYRMGDKRIGLIEKNVLPKLSKEKPKQLLAKIGRSVPRLEKFSQFPNEYREMVFDAYRSGYLSLSKLAELLEITLEEAKNELQSRDIPINLGINSELELLSDIENA</sequence>
<dbReference type="PANTHER" id="PTHR43236">
    <property type="entry name" value="ANTITOXIN HIGA1"/>
    <property type="match status" value="1"/>
</dbReference>
<gene>
    <name evidence="2" type="ORF">ANSO36C_65520</name>
</gene>
<geneLocation type="plasmid" evidence="2 3">
    <name>pANSO36B</name>
</geneLocation>
<dbReference type="Pfam" id="PF06114">
    <property type="entry name" value="Peptidase_M78"/>
    <property type="match status" value="1"/>
</dbReference>
<dbReference type="EMBL" id="AP025734">
    <property type="protein sequence ID" value="BDI20750.1"/>
    <property type="molecule type" value="Genomic_DNA"/>
</dbReference>
<keyword evidence="3" id="KW-1185">Reference proteome</keyword>
<keyword evidence="2" id="KW-0614">Plasmid</keyword>
<dbReference type="Gene3D" id="1.10.10.2910">
    <property type="match status" value="1"/>
</dbReference>
<organism evidence="2 3">
    <name type="scientific">Nostoc cf. commune SO-36</name>
    <dbReference type="NCBI Taxonomy" id="449208"/>
    <lineage>
        <taxon>Bacteria</taxon>
        <taxon>Bacillati</taxon>
        <taxon>Cyanobacteriota</taxon>
        <taxon>Cyanophyceae</taxon>
        <taxon>Nostocales</taxon>
        <taxon>Nostocaceae</taxon>
        <taxon>Nostoc</taxon>
    </lineage>
</organism>
<dbReference type="InterPro" id="IPR052345">
    <property type="entry name" value="Rad_response_metalloprotease"/>
</dbReference>
<dbReference type="InterPro" id="IPR010359">
    <property type="entry name" value="IrrE_HExxH"/>
</dbReference>
<accession>A0ABN6QDU5</accession>
<evidence type="ECO:0000313" key="3">
    <source>
        <dbReference type="Proteomes" id="UP001055453"/>
    </source>
</evidence>
<proteinExistence type="predicted"/>
<protein>
    <recommendedName>
        <fullName evidence="1">IrrE N-terminal-like domain-containing protein</fullName>
    </recommendedName>
</protein>
<dbReference type="PANTHER" id="PTHR43236:SF1">
    <property type="entry name" value="BLL7220 PROTEIN"/>
    <property type="match status" value="1"/>
</dbReference>